<dbReference type="AlphaFoldDB" id="A0A316UED8"/>
<dbReference type="GeneID" id="37017001"/>
<reference evidence="2 3" key="1">
    <citation type="journal article" date="2018" name="Mol. Biol. Evol.">
        <title>Broad Genomic Sampling Reveals a Smut Pathogenic Ancestry of the Fungal Clade Ustilaginomycotina.</title>
        <authorList>
            <person name="Kijpornyongpan T."/>
            <person name="Mondo S.J."/>
            <person name="Barry K."/>
            <person name="Sandor L."/>
            <person name="Lee J."/>
            <person name="Lipzen A."/>
            <person name="Pangilinan J."/>
            <person name="LaButti K."/>
            <person name="Hainaut M."/>
            <person name="Henrissat B."/>
            <person name="Grigoriev I.V."/>
            <person name="Spatafora J.W."/>
            <person name="Aime M.C."/>
        </authorList>
    </citation>
    <scope>NUCLEOTIDE SEQUENCE [LARGE SCALE GENOMIC DNA]</scope>
    <source>
        <strain evidence="2 3">MCA 4718</strain>
    </source>
</reference>
<evidence type="ECO:0000256" key="1">
    <source>
        <dbReference type="SAM" id="MobiDB-lite"/>
    </source>
</evidence>
<gene>
    <name evidence="2" type="ORF">BCV69DRAFT_4217</name>
</gene>
<name>A0A316UED8_9BASI</name>
<sequence>MAGGAGRRGRQACAARTPIPSPSRQASAFPFFSSPTPPALTALTAFALFERLKPLRPPTALPALPCCSYKTFTMASNTSIPCASKFCLIHLSLAKKDQATACVSAGPVEYCPECLRIEALYDAMSYGTPTPMEELSLLSDSGSESEQLQEPFRGKVLAGLPDNLFAPSAVPSVSSPTLPSVPTPAGEIDEKKPVENDVEECSWSYGPFCLRPDTGRNASFFGRELDQFVWPGPEWSDCTTFYSEGHSDIIIRRSDKANPAAMFARWMEEAVANEAAATAAKEAADLQECSFSFSSFCVIGDSDVNASFCGQDFQGKLDCPSDLDEIMEVVEQPEPTTPSSEVAPAPCKLLTVGAILTSTATTAIKSGNSSLIVPSKAMKRFIPKKDPRAMPQHAKHTEDASFALAELSQESMLIEKDINTLFELTCAAPSTLPTLAAKSKTNEDVSFALAQLSYESMIIDAAMGPLFALASKTAPVKTKRTAKKSANKDDSLPLPDISAGSLLLANCSAFRRELAAVGPTTVDINPLKAPKVVTKAVQTIKSKASALAKNSKTSKSTKSTAPTTATSVVGAKAKATPTAAKPLKGRTSAIVPPTKTAAPKVAAVKPRESSTPMVFRSRISIANAPKTTVAPKIVKAAGTATAPKVVKAAPAKVAPKTTVAPKATVAPKIVKAVGVPTAPKTVKATPKPVTAAATAAPRTAEARKGLKTAVKHSLPAPASKTANAVEWTPARKVKVVTAEDCVCKFSTPMRDTKRRTSPIWLRGSGTAALTSVQEKPLSLEDISFEAEVLMEDQDQDFLAFKNGATKQA</sequence>
<evidence type="ECO:0000313" key="2">
    <source>
        <dbReference type="EMBL" id="PWN23586.1"/>
    </source>
</evidence>
<accession>A0A316UED8</accession>
<feature type="compositionally biased region" description="Low complexity" evidence="1">
    <location>
        <begin position="11"/>
        <end position="24"/>
    </location>
</feature>
<dbReference type="EMBL" id="KZ819321">
    <property type="protein sequence ID" value="PWN23586.1"/>
    <property type="molecule type" value="Genomic_DNA"/>
</dbReference>
<proteinExistence type="predicted"/>
<organism evidence="2 3">
    <name type="scientific">Pseudomicrostroma glucosiphilum</name>
    <dbReference type="NCBI Taxonomy" id="1684307"/>
    <lineage>
        <taxon>Eukaryota</taxon>
        <taxon>Fungi</taxon>
        <taxon>Dikarya</taxon>
        <taxon>Basidiomycota</taxon>
        <taxon>Ustilaginomycotina</taxon>
        <taxon>Exobasidiomycetes</taxon>
        <taxon>Microstromatales</taxon>
        <taxon>Microstromatales incertae sedis</taxon>
        <taxon>Pseudomicrostroma</taxon>
    </lineage>
</organism>
<feature type="region of interest" description="Disordered" evidence="1">
    <location>
        <begin position="544"/>
        <end position="567"/>
    </location>
</feature>
<dbReference type="RefSeq" id="XP_025350746.1">
    <property type="nucleotide sequence ID" value="XM_025495267.1"/>
</dbReference>
<keyword evidence="3" id="KW-1185">Reference proteome</keyword>
<dbReference type="Proteomes" id="UP000245942">
    <property type="component" value="Unassembled WGS sequence"/>
</dbReference>
<protein>
    <submittedName>
        <fullName evidence="2">Uncharacterized protein</fullName>
    </submittedName>
</protein>
<feature type="region of interest" description="Disordered" evidence="1">
    <location>
        <begin position="1"/>
        <end position="24"/>
    </location>
</feature>
<evidence type="ECO:0000313" key="3">
    <source>
        <dbReference type="Proteomes" id="UP000245942"/>
    </source>
</evidence>